<dbReference type="AlphaFoldDB" id="A0A437N215"/>
<comment type="caution">
    <text evidence="1">The sequence shown here is derived from an EMBL/GenBank/DDBJ whole genome shotgun (WGS) entry which is preliminary data.</text>
</comment>
<gene>
    <name evidence="1" type="ORF">EOE18_13985</name>
</gene>
<evidence type="ECO:0000313" key="1">
    <source>
        <dbReference type="EMBL" id="RVU03958.1"/>
    </source>
</evidence>
<name>A0A437N215_9SPHN</name>
<dbReference type="EMBL" id="SACO01000011">
    <property type="protein sequence ID" value="RVU03958.1"/>
    <property type="molecule type" value="Genomic_DNA"/>
</dbReference>
<reference evidence="1 2" key="1">
    <citation type="submission" date="2019-01" db="EMBL/GenBank/DDBJ databases">
        <authorList>
            <person name="Chen W.-M."/>
        </authorList>
    </citation>
    <scope>NUCLEOTIDE SEQUENCE [LARGE SCALE GENOMIC DNA]</scope>
    <source>
        <strain evidence="1 2">FSY-9</strain>
    </source>
</reference>
<dbReference type="Proteomes" id="UP000282837">
    <property type="component" value="Unassembled WGS sequence"/>
</dbReference>
<evidence type="ECO:0000313" key="2">
    <source>
        <dbReference type="Proteomes" id="UP000282837"/>
    </source>
</evidence>
<dbReference type="Pfam" id="PF18856">
    <property type="entry name" value="baeRF_family12"/>
    <property type="match status" value="1"/>
</dbReference>
<organism evidence="1 2">
    <name type="scientific">Novosphingobium umbonatum</name>
    <dbReference type="NCBI Taxonomy" id="1908524"/>
    <lineage>
        <taxon>Bacteria</taxon>
        <taxon>Pseudomonadati</taxon>
        <taxon>Pseudomonadota</taxon>
        <taxon>Alphaproteobacteria</taxon>
        <taxon>Sphingomonadales</taxon>
        <taxon>Sphingomonadaceae</taxon>
        <taxon>Novosphingobium</taxon>
    </lineage>
</organism>
<protein>
    <submittedName>
        <fullName evidence="1">Attachment protein</fullName>
    </submittedName>
</protein>
<dbReference type="OrthoDB" id="9812459at2"/>
<sequence length="129" mass="13924">MLLPHGTIVAVLDGRHFHLLRNAGDEANPELAEIDTPKLDTHNHSGASHRDGGAAVMTEDAHVLAAVDWLNHEVQGKRIDHLVIIAPPRSMGEIRKAYTKALEQKLLGELAKDLSAKAPAQVLAALRGK</sequence>
<dbReference type="RefSeq" id="WP_127710563.1">
    <property type="nucleotide sequence ID" value="NZ_SACO01000011.1"/>
</dbReference>
<proteinExistence type="predicted"/>
<accession>A0A437N215</accession>
<dbReference type="InterPro" id="IPR041374">
    <property type="entry name" value="BaeRF_family12"/>
</dbReference>
<keyword evidence="2" id="KW-1185">Reference proteome</keyword>